<dbReference type="SUPFAM" id="SSF102522">
    <property type="entry name" value="Bacterial fluorinating enzyme, N-terminal domain"/>
    <property type="match status" value="1"/>
</dbReference>
<evidence type="ECO:0000256" key="1">
    <source>
        <dbReference type="ARBA" id="ARBA00022691"/>
    </source>
</evidence>
<dbReference type="Pfam" id="PF01887">
    <property type="entry name" value="SAM_HAT_N"/>
    <property type="match status" value="1"/>
</dbReference>
<dbReference type="InterPro" id="IPR046469">
    <property type="entry name" value="SAM_HAT_N"/>
</dbReference>
<gene>
    <name evidence="5" type="ORF">MNBD_GAMMA21-4</name>
</gene>
<dbReference type="Gene3D" id="2.40.30.90">
    <property type="entry name" value="Bacterial fluorinating enzyme like"/>
    <property type="match status" value="1"/>
</dbReference>
<dbReference type="InterPro" id="IPR002747">
    <property type="entry name" value="SAM_OH_AdoTrfase"/>
</dbReference>
<dbReference type="SUPFAM" id="SSF101852">
    <property type="entry name" value="Bacterial fluorinating enzyme, C-terminal domain"/>
    <property type="match status" value="1"/>
</dbReference>
<protein>
    <recommendedName>
        <fullName evidence="6">Adenosyl-chloride synthase</fullName>
    </recommendedName>
</protein>
<feature type="domain" description="S-adenosyl-l-methionine hydroxide adenosyltransferase C-terminal" evidence="4">
    <location>
        <begin position="163"/>
        <end position="240"/>
    </location>
</feature>
<feature type="domain" description="S-adenosyl-l-methionine hydroxide adenosyltransferase N-terminal" evidence="3">
    <location>
        <begin position="2"/>
        <end position="138"/>
    </location>
</feature>
<dbReference type="InterPro" id="IPR023228">
    <property type="entry name" value="SAM_OH_AdoTrfase_N_sf"/>
</dbReference>
<dbReference type="PANTHER" id="PTHR35092:SF1">
    <property type="entry name" value="CHLORINASE MJ1651"/>
    <property type="match status" value="1"/>
</dbReference>
<evidence type="ECO:0000313" key="5">
    <source>
        <dbReference type="EMBL" id="VAW90563.1"/>
    </source>
</evidence>
<evidence type="ECO:0000259" key="4">
    <source>
        <dbReference type="Pfam" id="PF20257"/>
    </source>
</evidence>
<evidence type="ECO:0008006" key="6">
    <source>
        <dbReference type="Google" id="ProtNLM"/>
    </source>
</evidence>
<evidence type="ECO:0000259" key="3">
    <source>
        <dbReference type="Pfam" id="PF01887"/>
    </source>
</evidence>
<dbReference type="PANTHER" id="PTHR35092">
    <property type="entry name" value="CHLORINASE MJ1651"/>
    <property type="match status" value="1"/>
</dbReference>
<dbReference type="AlphaFoldDB" id="A0A3B0ZR45"/>
<comment type="similarity">
    <text evidence="2">Belongs to the SAM hydrolase / SAM-dependent halogenase family.</text>
</comment>
<name>A0A3B0ZR45_9ZZZZ</name>
<accession>A0A3B0ZR45</accession>
<organism evidence="5">
    <name type="scientific">hydrothermal vent metagenome</name>
    <dbReference type="NCBI Taxonomy" id="652676"/>
    <lineage>
        <taxon>unclassified sequences</taxon>
        <taxon>metagenomes</taxon>
        <taxon>ecological metagenomes</taxon>
    </lineage>
</organism>
<reference evidence="5" key="1">
    <citation type="submission" date="2018-06" db="EMBL/GenBank/DDBJ databases">
        <authorList>
            <person name="Zhirakovskaya E."/>
        </authorList>
    </citation>
    <scope>NUCLEOTIDE SEQUENCE</scope>
</reference>
<dbReference type="EMBL" id="UOFR01000001">
    <property type="protein sequence ID" value="VAW90563.1"/>
    <property type="molecule type" value="Genomic_DNA"/>
</dbReference>
<dbReference type="InterPro" id="IPR046470">
    <property type="entry name" value="SAM_HAT_C"/>
</dbReference>
<proteinExistence type="inferred from homology"/>
<keyword evidence="1" id="KW-0949">S-adenosyl-L-methionine</keyword>
<dbReference type="PIRSF" id="PIRSF006779">
    <property type="entry name" value="UCP006779"/>
    <property type="match status" value="1"/>
</dbReference>
<dbReference type="Gene3D" id="3.40.50.10790">
    <property type="entry name" value="S-adenosyl-l-methionine hydroxide adenosyltransferase, N-terminal"/>
    <property type="match status" value="1"/>
</dbReference>
<dbReference type="Pfam" id="PF20257">
    <property type="entry name" value="SAM_HAT_C"/>
    <property type="match status" value="1"/>
</dbReference>
<dbReference type="InterPro" id="IPR023227">
    <property type="entry name" value="SAM_OH_AdoTrfase_C_sf"/>
</dbReference>
<evidence type="ECO:0000256" key="2">
    <source>
        <dbReference type="ARBA" id="ARBA00024035"/>
    </source>
</evidence>
<sequence>MIYLFTDYGYQGPYVGELKAVLKNHSCTEQLVIDLMHDAPNYNPGASAYLLAALSRRFQAGDACLAVVDPGVGSEHRRPVLIIADEVVYCGPDNGLFSLVVQQAKDVICYEIINGLDTILKSFHGRDLFAPALMKYLNQDIVNFKKFKYMSLVGINWPTDINEIIYFDGFGNAIIGRHGQTVEKDSYIILHGIEVKNAETFSAVSKHEPFWYTNSMGLVEIAVNQSSAMIQLSLKIGQVVTFSD</sequence>